<dbReference type="OrthoDB" id="3909595at2759"/>
<reference evidence="1" key="1">
    <citation type="journal article" date="2020" name="Stud. Mycol.">
        <title>101 Dothideomycetes genomes: a test case for predicting lifestyles and emergence of pathogens.</title>
        <authorList>
            <person name="Haridas S."/>
            <person name="Albert R."/>
            <person name="Binder M."/>
            <person name="Bloem J."/>
            <person name="Labutti K."/>
            <person name="Salamov A."/>
            <person name="Andreopoulos B."/>
            <person name="Baker S."/>
            <person name="Barry K."/>
            <person name="Bills G."/>
            <person name="Bluhm B."/>
            <person name="Cannon C."/>
            <person name="Castanera R."/>
            <person name="Culley D."/>
            <person name="Daum C."/>
            <person name="Ezra D."/>
            <person name="Gonzalez J."/>
            <person name="Henrissat B."/>
            <person name="Kuo A."/>
            <person name="Liang C."/>
            <person name="Lipzen A."/>
            <person name="Lutzoni F."/>
            <person name="Magnuson J."/>
            <person name="Mondo S."/>
            <person name="Nolan M."/>
            <person name="Ohm R."/>
            <person name="Pangilinan J."/>
            <person name="Park H.-J."/>
            <person name="Ramirez L."/>
            <person name="Alfaro M."/>
            <person name="Sun H."/>
            <person name="Tritt A."/>
            <person name="Yoshinaga Y."/>
            <person name="Zwiers L.-H."/>
            <person name="Turgeon B."/>
            <person name="Goodwin S."/>
            <person name="Spatafora J."/>
            <person name="Crous P."/>
            <person name="Grigoriev I."/>
        </authorList>
    </citation>
    <scope>NUCLEOTIDE SEQUENCE</scope>
    <source>
        <strain evidence="1">CBS 207.26</strain>
    </source>
</reference>
<dbReference type="Proteomes" id="UP000800200">
    <property type="component" value="Unassembled WGS sequence"/>
</dbReference>
<keyword evidence="2" id="KW-1185">Reference proteome</keyword>
<organism evidence="1 2">
    <name type="scientific">Zopfia rhizophila CBS 207.26</name>
    <dbReference type="NCBI Taxonomy" id="1314779"/>
    <lineage>
        <taxon>Eukaryota</taxon>
        <taxon>Fungi</taxon>
        <taxon>Dikarya</taxon>
        <taxon>Ascomycota</taxon>
        <taxon>Pezizomycotina</taxon>
        <taxon>Dothideomycetes</taxon>
        <taxon>Dothideomycetes incertae sedis</taxon>
        <taxon>Zopfiaceae</taxon>
        <taxon>Zopfia</taxon>
    </lineage>
</organism>
<dbReference type="AlphaFoldDB" id="A0A6A6E5K6"/>
<evidence type="ECO:0000313" key="1">
    <source>
        <dbReference type="EMBL" id="KAF2185156.1"/>
    </source>
</evidence>
<sequence length="72" mass="8526">YINNVLFNYLDDFCTAFINNILIYSKNPLEYDVYVLNIYKSEFNITFIKFLRFIISTSGIAIDLEKITIIKD</sequence>
<protein>
    <recommendedName>
        <fullName evidence="3">Reverse transcriptase domain-containing protein</fullName>
    </recommendedName>
</protein>
<accession>A0A6A6E5K6</accession>
<name>A0A6A6E5K6_9PEZI</name>
<feature type="non-terminal residue" evidence="1">
    <location>
        <position position="1"/>
    </location>
</feature>
<dbReference type="InterPro" id="IPR043502">
    <property type="entry name" value="DNA/RNA_pol_sf"/>
</dbReference>
<dbReference type="EMBL" id="ML994635">
    <property type="protein sequence ID" value="KAF2185156.1"/>
    <property type="molecule type" value="Genomic_DNA"/>
</dbReference>
<proteinExistence type="predicted"/>
<gene>
    <name evidence="1" type="ORF">K469DRAFT_578007</name>
</gene>
<dbReference type="SUPFAM" id="SSF56672">
    <property type="entry name" value="DNA/RNA polymerases"/>
    <property type="match status" value="1"/>
</dbReference>
<evidence type="ECO:0000313" key="2">
    <source>
        <dbReference type="Proteomes" id="UP000800200"/>
    </source>
</evidence>
<evidence type="ECO:0008006" key="3">
    <source>
        <dbReference type="Google" id="ProtNLM"/>
    </source>
</evidence>